<dbReference type="EMBL" id="CACRSJ010000105">
    <property type="protein sequence ID" value="VYS52361.1"/>
    <property type="molecule type" value="Genomic_DNA"/>
</dbReference>
<dbReference type="InterPro" id="IPR056373">
    <property type="entry name" value="Defensin-like_dom"/>
</dbReference>
<organism evidence="8 10">
    <name type="scientific">Arabidopsis thaliana</name>
    <name type="common">Mouse-ear cress</name>
    <dbReference type="NCBI Taxonomy" id="3702"/>
    <lineage>
        <taxon>Eukaryota</taxon>
        <taxon>Viridiplantae</taxon>
        <taxon>Streptophyta</taxon>
        <taxon>Embryophyta</taxon>
        <taxon>Tracheophyta</taxon>
        <taxon>Spermatophyta</taxon>
        <taxon>Magnoliopsida</taxon>
        <taxon>eudicotyledons</taxon>
        <taxon>Gunneridae</taxon>
        <taxon>Pentapetalae</taxon>
        <taxon>rosids</taxon>
        <taxon>malvids</taxon>
        <taxon>Brassicales</taxon>
        <taxon>Brassicaceae</taxon>
        <taxon>Camelineae</taxon>
        <taxon>Arabidopsis</taxon>
    </lineage>
</organism>
<dbReference type="ExpressionAtlas" id="A0A178VW37">
    <property type="expression patterns" value="baseline"/>
</dbReference>
<evidence type="ECO:0000313" key="10">
    <source>
        <dbReference type="Proteomes" id="UP000078284"/>
    </source>
</evidence>
<dbReference type="AlphaFoldDB" id="A0A178VW37"/>
<dbReference type="Proteomes" id="UP000078284">
    <property type="component" value="Chromosome 2"/>
</dbReference>
<dbReference type="EMBL" id="LUHQ01000002">
    <property type="protein sequence ID" value="OAP09611.1"/>
    <property type="molecule type" value="Genomic_DNA"/>
</dbReference>
<evidence type="ECO:0000313" key="11">
    <source>
        <dbReference type="Proteomes" id="UP000426265"/>
    </source>
</evidence>
<name>A0A178VW37_ARATH</name>
<accession>A0A178VW37</accession>
<proteinExistence type="inferred from homology"/>
<feature type="signal peptide" evidence="6">
    <location>
        <begin position="1"/>
        <end position="18"/>
    </location>
</feature>
<evidence type="ECO:0000256" key="3">
    <source>
        <dbReference type="ARBA" id="ARBA00022577"/>
    </source>
</evidence>
<keyword evidence="2" id="KW-0929">Antimicrobial</keyword>
<reference evidence="10" key="1">
    <citation type="journal article" date="2016" name="Proc. Natl. Acad. Sci. U.S.A.">
        <title>Chromosome-level assembly of Arabidopsis thaliana Ler reveals the extent of translocation and inversion polymorphisms.</title>
        <authorList>
            <person name="Zapata L."/>
            <person name="Ding J."/>
            <person name="Willing E.M."/>
            <person name="Hartwig B."/>
            <person name="Bezdan D."/>
            <person name="Jiao W.B."/>
            <person name="Patel V."/>
            <person name="Velikkakam James G."/>
            <person name="Koornneef M."/>
            <person name="Ossowski S."/>
            <person name="Schneeberger K."/>
        </authorList>
    </citation>
    <scope>NUCLEOTIDE SEQUENCE [LARGE SCALE GENOMIC DNA]</scope>
    <source>
        <strain evidence="10">cv. Landsberg erecta</strain>
    </source>
</reference>
<evidence type="ECO:0000256" key="4">
    <source>
        <dbReference type="ARBA" id="ARBA00022821"/>
    </source>
</evidence>
<evidence type="ECO:0000313" key="9">
    <source>
        <dbReference type="EMBL" id="VYS52361.1"/>
    </source>
</evidence>
<keyword evidence="3" id="KW-0295">Fungicide</keyword>
<dbReference type="Proteomes" id="UP000426265">
    <property type="component" value="Unassembled WGS sequence"/>
</dbReference>
<dbReference type="Pfam" id="PF24552">
    <property type="entry name" value="Defensin"/>
    <property type="match status" value="1"/>
</dbReference>
<evidence type="ECO:0000259" key="7">
    <source>
        <dbReference type="Pfam" id="PF24552"/>
    </source>
</evidence>
<evidence type="ECO:0000256" key="5">
    <source>
        <dbReference type="ARBA" id="ARBA00023157"/>
    </source>
</evidence>
<sequence>MAMTQVFVIFILLATSLCNSNALPSSVVNGFGYDYCIVECSITFLDDACKPLCIDRGYSDGGCIGLSPHFKCCCKK</sequence>
<evidence type="ECO:0000256" key="1">
    <source>
        <dbReference type="ARBA" id="ARBA00006722"/>
    </source>
</evidence>
<feature type="domain" description="Defensin-like" evidence="7">
    <location>
        <begin position="33"/>
        <end position="76"/>
    </location>
</feature>
<keyword evidence="5" id="KW-1015">Disulfide bond</keyword>
<keyword evidence="4" id="KW-0611">Plant defense</keyword>
<reference evidence="8" key="2">
    <citation type="submission" date="2016-03" db="EMBL/GenBank/DDBJ databases">
        <title>Full-length assembly of Arabidopsis thaliana Ler reveals the complement of translocations and inversions.</title>
        <authorList>
            <person name="Zapata L."/>
            <person name="Schneeberger K."/>
            <person name="Ossowski S."/>
        </authorList>
    </citation>
    <scope>NUCLEOTIDE SEQUENCE [LARGE SCALE GENOMIC DNA]</scope>
    <source>
        <tissue evidence="8">Leaf</tissue>
    </source>
</reference>
<comment type="similarity">
    <text evidence="1">Belongs to the DEFL family.</text>
</comment>
<dbReference type="GO" id="GO:0031640">
    <property type="term" value="P:killing of cells of another organism"/>
    <property type="evidence" value="ECO:0007669"/>
    <property type="project" value="UniProtKB-KW"/>
</dbReference>
<evidence type="ECO:0000256" key="6">
    <source>
        <dbReference type="SAM" id="SignalP"/>
    </source>
</evidence>
<feature type="chain" id="PRO_5036302782" evidence="6">
    <location>
        <begin position="19"/>
        <end position="76"/>
    </location>
</feature>
<evidence type="ECO:0000256" key="2">
    <source>
        <dbReference type="ARBA" id="ARBA00022529"/>
    </source>
</evidence>
<keyword evidence="6" id="KW-0732">Signal</keyword>
<reference evidence="9 11" key="3">
    <citation type="submission" date="2019-11" db="EMBL/GenBank/DDBJ databases">
        <authorList>
            <person name="Jiao W.-B."/>
            <person name="Schneeberger K."/>
        </authorList>
    </citation>
    <scope>NUCLEOTIDE SEQUENCE [LARGE SCALE GENOMIC DNA]</scope>
    <source>
        <strain evidence="11">cv. An-1</strain>
    </source>
</reference>
<protein>
    <submittedName>
        <fullName evidence="8">LCR84</fullName>
    </submittedName>
</protein>
<dbReference type="GO" id="GO:0050832">
    <property type="term" value="P:defense response to fungus"/>
    <property type="evidence" value="ECO:0007669"/>
    <property type="project" value="UniProtKB-KW"/>
</dbReference>
<gene>
    <name evidence="8" type="ordered locus">AXX17_At2g09420</name>
    <name evidence="9" type="ORF">AN1_LOCUS7823</name>
</gene>
<evidence type="ECO:0000313" key="8">
    <source>
        <dbReference type="EMBL" id="OAP09611.1"/>
    </source>
</evidence>